<sequence length="60" mass="6177">MPRGPATFRQRDLTAAIRAVKAAGEGVARVEVDPDGKIIIVAGTPSPVEPETGAVPDLVL</sequence>
<protein>
    <submittedName>
        <fullName evidence="1">Uncharacterized protein</fullName>
    </submittedName>
</protein>
<dbReference type="Proteomes" id="UP001203284">
    <property type="component" value="Unassembled WGS sequence"/>
</dbReference>
<proteinExistence type="predicted"/>
<evidence type="ECO:0000313" key="1">
    <source>
        <dbReference type="EMBL" id="MCK0197564.1"/>
    </source>
</evidence>
<reference evidence="1 2" key="1">
    <citation type="submission" date="2022-04" db="EMBL/GenBank/DDBJ databases">
        <authorList>
            <person name="Grouzdev D.S."/>
            <person name="Pantiukh K.S."/>
            <person name="Krutkina M.S."/>
        </authorList>
    </citation>
    <scope>NUCLEOTIDE SEQUENCE [LARGE SCALE GENOMIC DNA]</scope>
    <source>
        <strain evidence="1 2">6x-1</strain>
    </source>
</reference>
<dbReference type="EMBL" id="JALKCH010000007">
    <property type="protein sequence ID" value="MCK0197564.1"/>
    <property type="molecule type" value="Genomic_DNA"/>
</dbReference>
<comment type="caution">
    <text evidence="1">The sequence shown here is derived from an EMBL/GenBank/DDBJ whole genome shotgun (WGS) entry which is preliminary data.</text>
</comment>
<dbReference type="RefSeq" id="WP_247029399.1">
    <property type="nucleotide sequence ID" value="NZ_JALKCH010000007.1"/>
</dbReference>
<gene>
    <name evidence="1" type="ORF">MWN34_11635</name>
</gene>
<keyword evidence="2" id="KW-1185">Reference proteome</keyword>
<name>A0ABT0DC91_9HYPH</name>
<evidence type="ECO:0000313" key="2">
    <source>
        <dbReference type="Proteomes" id="UP001203284"/>
    </source>
</evidence>
<organism evidence="1 2">
    <name type="scientific">Ancylobacter crimeensis</name>
    <dbReference type="NCBI Taxonomy" id="2579147"/>
    <lineage>
        <taxon>Bacteria</taxon>
        <taxon>Pseudomonadati</taxon>
        <taxon>Pseudomonadota</taxon>
        <taxon>Alphaproteobacteria</taxon>
        <taxon>Hyphomicrobiales</taxon>
        <taxon>Xanthobacteraceae</taxon>
        <taxon>Ancylobacter</taxon>
    </lineage>
</organism>
<accession>A0ABT0DC91</accession>